<sequence length="355" mass="37267">MSRIRLAAPAVLGALALVACRSEVPAADARPLVRTALVGEADAAVLRYTGVVRPRTESDLGFRVGGKVVQRLVDPGQRVRRGQVLMRIDATDLQLEASASRDQLRSAEARAAQAVAEETRQRRLLDAGAVSRSAYDAALAASESAQAAVAATRASARRAGNQAGYGSLLADADGIVTDVLAQPGQVIAPGEVVLRLARAGNREAAIAVPETQLATLPRNGRAYLYGSTTPILAQLREVAGVADPLTRTFDVRFVLSQSELPLGSTVTVELPRATSAEIQAPLTALHDPGSGPGVWVVQNNKVRFRPVRVARLGEETASIASSSLLAGERIVILGANRLREGQAVRLAAPSRAVRP</sequence>
<dbReference type="PANTHER" id="PTHR30469:SF18">
    <property type="entry name" value="RESISTANCE-NODULATION-CELL DIVISION (RND) EFFLUX MEMBRANE FUSION PROTEIN-RELATED"/>
    <property type="match status" value="1"/>
</dbReference>
<dbReference type="AlphaFoldDB" id="A0A494RHD4"/>
<dbReference type="Gene3D" id="2.40.50.100">
    <property type="match status" value="1"/>
</dbReference>
<evidence type="ECO:0000256" key="3">
    <source>
        <dbReference type="SAM" id="SignalP"/>
    </source>
</evidence>
<evidence type="ECO:0000313" key="5">
    <source>
        <dbReference type="EMBL" id="AYG95781.1"/>
    </source>
</evidence>
<reference evidence="5 6" key="1">
    <citation type="submission" date="2018-10" db="EMBL/GenBank/DDBJ databases">
        <title>Complete genome sequence of Brevundimonas naejangsanensis BRV3.</title>
        <authorList>
            <person name="Berrios L."/>
            <person name="Ely B."/>
        </authorList>
    </citation>
    <scope>NUCLEOTIDE SEQUENCE [LARGE SCALE GENOMIC DNA]</scope>
    <source>
        <strain evidence="5 6">BRV3</strain>
    </source>
</reference>
<feature type="chain" id="PRO_5019823589" evidence="3">
    <location>
        <begin position="27"/>
        <end position="355"/>
    </location>
</feature>
<dbReference type="EMBL" id="CP032707">
    <property type="protein sequence ID" value="AYG95781.1"/>
    <property type="molecule type" value="Genomic_DNA"/>
</dbReference>
<dbReference type="PROSITE" id="PS51257">
    <property type="entry name" value="PROKAR_LIPOPROTEIN"/>
    <property type="match status" value="1"/>
</dbReference>
<feature type="coiled-coil region" evidence="2">
    <location>
        <begin position="90"/>
        <end position="117"/>
    </location>
</feature>
<gene>
    <name evidence="5" type="ORF">D8I30_11795</name>
</gene>
<comment type="similarity">
    <text evidence="1">Belongs to the membrane fusion protein (MFP) (TC 8.A.1) family.</text>
</comment>
<proteinExistence type="inferred from homology"/>
<evidence type="ECO:0000259" key="4">
    <source>
        <dbReference type="Pfam" id="PF25917"/>
    </source>
</evidence>
<evidence type="ECO:0000313" key="6">
    <source>
        <dbReference type="Proteomes" id="UP000276984"/>
    </source>
</evidence>
<dbReference type="GO" id="GO:1990281">
    <property type="term" value="C:efflux pump complex"/>
    <property type="evidence" value="ECO:0007669"/>
    <property type="project" value="TreeGrafter"/>
</dbReference>
<organism evidence="5 6">
    <name type="scientific">Brevundimonas naejangsanensis</name>
    <dbReference type="NCBI Taxonomy" id="588932"/>
    <lineage>
        <taxon>Bacteria</taxon>
        <taxon>Pseudomonadati</taxon>
        <taxon>Pseudomonadota</taxon>
        <taxon>Alphaproteobacteria</taxon>
        <taxon>Caulobacterales</taxon>
        <taxon>Caulobacteraceae</taxon>
        <taxon>Brevundimonas</taxon>
    </lineage>
</organism>
<dbReference type="Gene3D" id="1.10.287.470">
    <property type="entry name" value="Helix hairpin bin"/>
    <property type="match status" value="1"/>
</dbReference>
<dbReference type="Gene3D" id="2.40.420.20">
    <property type="match status" value="1"/>
</dbReference>
<feature type="domain" description="Multidrug resistance protein MdtA-like barrel-sandwich hybrid" evidence="4">
    <location>
        <begin position="59"/>
        <end position="189"/>
    </location>
</feature>
<protein>
    <submittedName>
        <fullName evidence="5">Efflux RND transporter periplasmic adaptor subunit</fullName>
    </submittedName>
</protein>
<dbReference type="InterPro" id="IPR058625">
    <property type="entry name" value="MdtA-like_BSH"/>
</dbReference>
<keyword evidence="6" id="KW-1185">Reference proteome</keyword>
<accession>A0A494RHD4</accession>
<dbReference type="NCBIfam" id="TIGR01730">
    <property type="entry name" value="RND_mfp"/>
    <property type="match status" value="1"/>
</dbReference>
<evidence type="ECO:0000256" key="1">
    <source>
        <dbReference type="ARBA" id="ARBA00009477"/>
    </source>
</evidence>
<keyword evidence="2" id="KW-0175">Coiled coil</keyword>
<keyword evidence="3" id="KW-0732">Signal</keyword>
<dbReference type="Proteomes" id="UP000276984">
    <property type="component" value="Chromosome"/>
</dbReference>
<dbReference type="Gene3D" id="2.40.30.170">
    <property type="match status" value="1"/>
</dbReference>
<feature type="signal peptide" evidence="3">
    <location>
        <begin position="1"/>
        <end position="26"/>
    </location>
</feature>
<dbReference type="OrthoDB" id="9813967at2"/>
<dbReference type="Pfam" id="PF25917">
    <property type="entry name" value="BSH_RND"/>
    <property type="match status" value="1"/>
</dbReference>
<dbReference type="PANTHER" id="PTHR30469">
    <property type="entry name" value="MULTIDRUG RESISTANCE PROTEIN MDTA"/>
    <property type="match status" value="1"/>
</dbReference>
<name>A0A494RHD4_9CAUL</name>
<evidence type="ECO:0000256" key="2">
    <source>
        <dbReference type="SAM" id="Coils"/>
    </source>
</evidence>
<dbReference type="SUPFAM" id="SSF111369">
    <property type="entry name" value="HlyD-like secretion proteins"/>
    <property type="match status" value="1"/>
</dbReference>
<dbReference type="GO" id="GO:0015562">
    <property type="term" value="F:efflux transmembrane transporter activity"/>
    <property type="evidence" value="ECO:0007669"/>
    <property type="project" value="TreeGrafter"/>
</dbReference>
<dbReference type="RefSeq" id="WP_121482915.1">
    <property type="nucleotide sequence ID" value="NZ_CP032707.1"/>
</dbReference>
<dbReference type="InterPro" id="IPR006143">
    <property type="entry name" value="RND_pump_MFP"/>
</dbReference>